<dbReference type="InterPro" id="IPR029063">
    <property type="entry name" value="SAM-dependent_MTases_sf"/>
</dbReference>
<dbReference type="CDD" id="cd02440">
    <property type="entry name" value="AdoMet_MTases"/>
    <property type="match status" value="1"/>
</dbReference>
<evidence type="ECO:0000313" key="3">
    <source>
        <dbReference type="Proteomes" id="UP001500016"/>
    </source>
</evidence>
<evidence type="ECO:0000313" key="2">
    <source>
        <dbReference type="EMBL" id="GAA2082205.1"/>
    </source>
</evidence>
<reference evidence="2 3" key="1">
    <citation type="journal article" date="2019" name="Int. J. Syst. Evol. Microbiol.">
        <title>The Global Catalogue of Microorganisms (GCM) 10K type strain sequencing project: providing services to taxonomists for standard genome sequencing and annotation.</title>
        <authorList>
            <consortium name="The Broad Institute Genomics Platform"/>
            <consortium name="The Broad Institute Genome Sequencing Center for Infectious Disease"/>
            <person name="Wu L."/>
            <person name="Ma J."/>
        </authorList>
    </citation>
    <scope>NUCLEOTIDE SEQUENCE [LARGE SCALE GENOMIC DNA]</scope>
    <source>
        <strain evidence="2 3">JCM 15478</strain>
    </source>
</reference>
<dbReference type="PANTHER" id="PTHR42912:SF86">
    <property type="entry name" value="BLL4992 PROTEIN"/>
    <property type="match status" value="1"/>
</dbReference>
<dbReference type="Proteomes" id="UP001500016">
    <property type="component" value="Unassembled WGS sequence"/>
</dbReference>
<comment type="caution">
    <text evidence="2">The sequence shown here is derived from an EMBL/GenBank/DDBJ whole genome shotgun (WGS) entry which is preliminary data.</text>
</comment>
<feature type="domain" description="Methyltransferase type 11" evidence="1">
    <location>
        <begin position="59"/>
        <end position="152"/>
    </location>
</feature>
<accession>A0ABN2W2V8</accession>
<sequence length="263" mass="28965">MSQPLPEGNVSHGIPAANQYDAADEDYVRYWDGRDYEHGAETIAVKRLLGTMSCAHAADVGGGFGRLSLLLEEYADEVTLLDPSQKQLDAATHHLKGHPRIRPRLMRSGALGLPDSSVDLLTMIRVMHHLPDPQPTLREISRVLRPGGTAIIEVANLTHAVNKVRYLVRFQRLPRDPVDIRSADKRKDGSIPFVNHHPDTVTSQFAAVGLAVERKLSVSNLRSARLKRALPARAVLAAERTLQAPLASLDFGPSLFFLLRKSS</sequence>
<proteinExistence type="predicted"/>
<keyword evidence="3" id="KW-1185">Reference proteome</keyword>
<dbReference type="RefSeq" id="WP_344530374.1">
    <property type="nucleotide sequence ID" value="NZ_BAAAPE010000011.1"/>
</dbReference>
<evidence type="ECO:0000259" key="1">
    <source>
        <dbReference type="Pfam" id="PF08241"/>
    </source>
</evidence>
<dbReference type="PANTHER" id="PTHR42912">
    <property type="entry name" value="METHYLTRANSFERASE"/>
    <property type="match status" value="1"/>
</dbReference>
<dbReference type="InterPro" id="IPR050508">
    <property type="entry name" value="Methyltransf_Superfamily"/>
</dbReference>
<dbReference type="SUPFAM" id="SSF53335">
    <property type="entry name" value="S-adenosyl-L-methionine-dependent methyltransferases"/>
    <property type="match status" value="1"/>
</dbReference>
<organism evidence="2 3">
    <name type="scientific">Streptomyces albiaxialis</name>
    <dbReference type="NCBI Taxonomy" id="329523"/>
    <lineage>
        <taxon>Bacteria</taxon>
        <taxon>Bacillati</taxon>
        <taxon>Actinomycetota</taxon>
        <taxon>Actinomycetes</taxon>
        <taxon>Kitasatosporales</taxon>
        <taxon>Streptomycetaceae</taxon>
        <taxon>Streptomyces</taxon>
    </lineage>
</organism>
<dbReference type="EMBL" id="BAAAPE010000011">
    <property type="protein sequence ID" value="GAA2082205.1"/>
    <property type="molecule type" value="Genomic_DNA"/>
</dbReference>
<gene>
    <name evidence="2" type="ORF">GCM10009801_41770</name>
</gene>
<dbReference type="Gene3D" id="3.40.50.150">
    <property type="entry name" value="Vaccinia Virus protein VP39"/>
    <property type="match status" value="1"/>
</dbReference>
<protein>
    <recommendedName>
        <fullName evidence="1">Methyltransferase type 11 domain-containing protein</fullName>
    </recommendedName>
</protein>
<name>A0ABN2W2V8_9ACTN</name>
<dbReference type="Pfam" id="PF08241">
    <property type="entry name" value="Methyltransf_11"/>
    <property type="match status" value="1"/>
</dbReference>
<dbReference type="InterPro" id="IPR013216">
    <property type="entry name" value="Methyltransf_11"/>
</dbReference>